<feature type="transmembrane region" description="Helical" evidence="2">
    <location>
        <begin position="147"/>
        <end position="166"/>
    </location>
</feature>
<organism evidence="3 4">
    <name type="scientific">Pedococcus aerophilus</name>
    <dbReference type="NCBI Taxonomy" id="436356"/>
    <lineage>
        <taxon>Bacteria</taxon>
        <taxon>Bacillati</taxon>
        <taxon>Actinomycetota</taxon>
        <taxon>Actinomycetes</taxon>
        <taxon>Micrococcales</taxon>
        <taxon>Intrasporangiaceae</taxon>
        <taxon>Pedococcus</taxon>
    </lineage>
</organism>
<proteinExistence type="predicted"/>
<evidence type="ECO:0000313" key="3">
    <source>
        <dbReference type="EMBL" id="GAA2731004.1"/>
    </source>
</evidence>
<dbReference type="RefSeq" id="WP_344189681.1">
    <property type="nucleotide sequence ID" value="NZ_BAAARN010000001.1"/>
</dbReference>
<keyword evidence="2" id="KW-0472">Membrane</keyword>
<evidence type="ECO:0000256" key="2">
    <source>
        <dbReference type="SAM" id="Phobius"/>
    </source>
</evidence>
<evidence type="ECO:0000313" key="4">
    <source>
        <dbReference type="Proteomes" id="UP001501326"/>
    </source>
</evidence>
<protein>
    <submittedName>
        <fullName evidence="3">HTTM domain-containing protein</fullName>
    </submittedName>
</protein>
<keyword evidence="2" id="KW-1133">Transmembrane helix</keyword>
<gene>
    <name evidence="3" type="ORF">GCM10009867_03630</name>
</gene>
<feature type="transmembrane region" description="Helical" evidence="2">
    <location>
        <begin position="91"/>
        <end position="111"/>
    </location>
</feature>
<comment type="caution">
    <text evidence="3">The sequence shown here is derived from an EMBL/GenBank/DDBJ whole genome shotgun (WGS) entry which is preliminary data.</text>
</comment>
<evidence type="ECO:0000256" key="1">
    <source>
        <dbReference type="SAM" id="MobiDB-lite"/>
    </source>
</evidence>
<dbReference type="Proteomes" id="UP001501326">
    <property type="component" value="Unassembled WGS sequence"/>
</dbReference>
<sequence length="313" mass="34732">MNAVERFLSPPLPLARVAWLRHVIYPFVLLDVLWIVTDPVPHGDVPASLYRGLVVRDLLHLPAPSHLYVRVLLGVIVVSALVAATGRLPRLAGWVCAVGMLDWVSNAFAYSKVDHDHFALIVALFVLPTVGRARVSDVDVRSQAAGWAIRMVQIGAVCIYFLSASAKMRFGGWGWANGATLIWALTRRPNGIGPWVGSQPALTHALQWVVLVAEFCSPILLWLRGRALYGALLFWGGFHLSTYLMLKIHFLPLVVCLLSFLPLERLAPWWATRPWDRVRRPGSATRSVRRSARPRPGDRGRPPAASEELSSAR</sequence>
<feature type="transmembrane region" description="Helical" evidence="2">
    <location>
        <begin position="67"/>
        <end position="84"/>
    </location>
</feature>
<dbReference type="EMBL" id="BAAARN010000001">
    <property type="protein sequence ID" value="GAA2731004.1"/>
    <property type="molecule type" value="Genomic_DNA"/>
</dbReference>
<accession>A0ABP6GUJ1</accession>
<keyword evidence="2" id="KW-0812">Transmembrane</keyword>
<reference evidence="4" key="1">
    <citation type="journal article" date="2019" name="Int. J. Syst. Evol. Microbiol.">
        <title>The Global Catalogue of Microorganisms (GCM) 10K type strain sequencing project: providing services to taxonomists for standard genome sequencing and annotation.</title>
        <authorList>
            <consortium name="The Broad Institute Genomics Platform"/>
            <consortium name="The Broad Institute Genome Sequencing Center for Infectious Disease"/>
            <person name="Wu L."/>
            <person name="Ma J."/>
        </authorList>
    </citation>
    <scope>NUCLEOTIDE SEQUENCE [LARGE SCALE GENOMIC DNA]</scope>
    <source>
        <strain evidence="4">JCM 16378</strain>
    </source>
</reference>
<feature type="transmembrane region" description="Helical" evidence="2">
    <location>
        <begin position="18"/>
        <end position="36"/>
    </location>
</feature>
<keyword evidence="4" id="KW-1185">Reference proteome</keyword>
<name>A0ABP6GUJ1_9MICO</name>
<feature type="transmembrane region" description="Helical" evidence="2">
    <location>
        <begin position="205"/>
        <end position="223"/>
    </location>
</feature>
<feature type="region of interest" description="Disordered" evidence="1">
    <location>
        <begin position="280"/>
        <end position="313"/>
    </location>
</feature>